<dbReference type="RefSeq" id="WP_273911106.1">
    <property type="nucleotide sequence ID" value="NZ_JAMDGX010000037.1"/>
</dbReference>
<reference evidence="1 2" key="1">
    <citation type="submission" date="2022-05" db="EMBL/GenBank/DDBJ databases">
        <title>Novel Pseudomonas spp. Isolated from a Rainbow Trout Aquaculture Facility.</title>
        <authorList>
            <person name="Testerman T."/>
            <person name="Graf J."/>
        </authorList>
    </citation>
    <scope>NUCLEOTIDE SEQUENCE [LARGE SCALE GENOMIC DNA]</scope>
    <source>
        <strain evidence="1 2">ID681</strain>
    </source>
</reference>
<accession>A0ABT5NQH3</accession>
<gene>
    <name evidence="1" type="ORF">M5G11_07680</name>
</gene>
<comment type="caution">
    <text evidence="1">The sequence shown here is derived from an EMBL/GenBank/DDBJ whole genome shotgun (WGS) entry which is preliminary data.</text>
</comment>
<name>A0ABT5NQH3_9PSED</name>
<proteinExistence type="predicted"/>
<dbReference type="EMBL" id="JAMDGY010000020">
    <property type="protein sequence ID" value="MDD0990418.1"/>
    <property type="molecule type" value="Genomic_DNA"/>
</dbReference>
<dbReference type="Proteomes" id="UP001148203">
    <property type="component" value="Unassembled WGS sequence"/>
</dbReference>
<sequence length="128" mass="14555">MTKRVHRSIQSPIRPTLSWQETWEGPDNGLIRCWEIGRERALKAPEMAQRCLNGELPVLGWKGGSDRTLKKVEKFGSLKYLAQWQGLRGEDLSVDTQSEVTLNCARTGMVVTFTPEQSKYYNALAEID</sequence>
<keyword evidence="2" id="KW-1185">Reference proteome</keyword>
<protein>
    <submittedName>
        <fullName evidence="1">Uncharacterized protein</fullName>
    </submittedName>
</protein>
<organism evidence="1 2">
    <name type="scientific">Pseudomonas fontis</name>
    <dbReference type="NCBI Taxonomy" id="2942633"/>
    <lineage>
        <taxon>Bacteria</taxon>
        <taxon>Pseudomonadati</taxon>
        <taxon>Pseudomonadota</taxon>
        <taxon>Gammaproteobacteria</taxon>
        <taxon>Pseudomonadales</taxon>
        <taxon>Pseudomonadaceae</taxon>
        <taxon>Pseudomonas</taxon>
    </lineage>
</organism>
<evidence type="ECO:0000313" key="2">
    <source>
        <dbReference type="Proteomes" id="UP001148203"/>
    </source>
</evidence>
<evidence type="ECO:0000313" key="1">
    <source>
        <dbReference type="EMBL" id="MDD0990418.1"/>
    </source>
</evidence>